<comment type="caution">
    <text evidence="1">The sequence shown here is derived from an EMBL/GenBank/DDBJ whole genome shotgun (WGS) entry which is preliminary data.</text>
</comment>
<keyword evidence="2" id="KW-1185">Reference proteome</keyword>
<name>A0A420XW05_9PEZI</name>
<sequence>MGNKASIIERPQCACWLEMIRVYSAISRLPQPQNASLGPPLPTMGRVSTLIGALVSSQGLVNLWTNINGCPNSELHLGSPALKFLTDSISRLVPILAAAIADMGDIGEDMVMGEMERALLACFLVIQVAIRHAIIQLSQILVGIEGGVIQRPNTDERVRPLHNLEISALTRRMVALMENVQAWGVTQGRTTAITGSGELLR</sequence>
<evidence type="ECO:0000313" key="2">
    <source>
        <dbReference type="Proteomes" id="UP000275385"/>
    </source>
</evidence>
<dbReference type="Proteomes" id="UP000275385">
    <property type="component" value="Unassembled WGS sequence"/>
</dbReference>
<dbReference type="EMBL" id="QVQW01000143">
    <property type="protein sequence ID" value="RKU39817.1"/>
    <property type="molecule type" value="Genomic_DNA"/>
</dbReference>
<gene>
    <name evidence="1" type="ORF">DL546_000277</name>
</gene>
<organism evidence="1 2">
    <name type="scientific">Coniochaeta pulveracea</name>
    <dbReference type="NCBI Taxonomy" id="177199"/>
    <lineage>
        <taxon>Eukaryota</taxon>
        <taxon>Fungi</taxon>
        <taxon>Dikarya</taxon>
        <taxon>Ascomycota</taxon>
        <taxon>Pezizomycotina</taxon>
        <taxon>Sordariomycetes</taxon>
        <taxon>Sordariomycetidae</taxon>
        <taxon>Coniochaetales</taxon>
        <taxon>Coniochaetaceae</taxon>
        <taxon>Coniochaeta</taxon>
    </lineage>
</organism>
<reference evidence="1 2" key="1">
    <citation type="submission" date="2018-08" db="EMBL/GenBank/DDBJ databases">
        <title>Draft genome of the lignicolous fungus Coniochaeta pulveracea.</title>
        <authorList>
            <person name="Borstlap C.J."/>
            <person name="De Witt R.N."/>
            <person name="Botha A."/>
            <person name="Volschenk H."/>
        </authorList>
    </citation>
    <scope>NUCLEOTIDE SEQUENCE [LARGE SCALE GENOMIC DNA]</scope>
    <source>
        <strain evidence="1 2">CAB683</strain>
    </source>
</reference>
<evidence type="ECO:0000313" key="1">
    <source>
        <dbReference type="EMBL" id="RKU39817.1"/>
    </source>
</evidence>
<accession>A0A420XW05</accession>
<protein>
    <submittedName>
        <fullName evidence="1">Uncharacterized protein</fullName>
    </submittedName>
</protein>
<proteinExistence type="predicted"/>
<dbReference type="AlphaFoldDB" id="A0A420XW05"/>